<sequence length="398" mass="43548">MSNSTESSPVVNQQTVSPSKEQTYEIIAHAVPITTVHPQSSKKKKTKSSKKEKLSQVSEIYPPSASITVPKSKGKKSKRYVVPRQALTMHELYIMENPFQPNVESKVDASVKDFVVLNVEASVKASGTDLENPKNSENLGGSVLKSCENLNADVGASAKAKIDSVVESLKETVPETDVVPDVDTSLAQENMEDKTIPETPEHVTTSENVKSPDKLMTGNVENLSEEHTVVNSQSYESMKIVSSNNEDDLFADKNVNADMNVVDVDDLVSKERSIEKTHVPSIEKRLRSRSGKVVSSASEPVKTTKAAKKSSLKPVLYGPKKTWSKGVPSTKPKKKNLKRKEASSSDSEYDVEPDAATTAGTSRKSIGGKKVLLSVPTTPIDNISFHFEDHVSKWKYVY</sequence>
<feature type="region of interest" description="Disordered" evidence="1">
    <location>
        <begin position="1"/>
        <end position="22"/>
    </location>
</feature>
<accession>A0A392MTU1</accession>
<dbReference type="Proteomes" id="UP000265520">
    <property type="component" value="Unassembled WGS sequence"/>
</dbReference>
<feature type="non-terminal residue" evidence="2">
    <location>
        <position position="398"/>
    </location>
</feature>
<dbReference type="AlphaFoldDB" id="A0A392MTU1"/>
<evidence type="ECO:0000256" key="1">
    <source>
        <dbReference type="SAM" id="MobiDB-lite"/>
    </source>
</evidence>
<evidence type="ECO:0000313" key="3">
    <source>
        <dbReference type="Proteomes" id="UP000265520"/>
    </source>
</evidence>
<dbReference type="EMBL" id="LXQA010017537">
    <property type="protein sequence ID" value="MCH90078.1"/>
    <property type="molecule type" value="Genomic_DNA"/>
</dbReference>
<feature type="compositionally biased region" description="Polar residues" evidence="1">
    <location>
        <begin position="1"/>
        <end position="21"/>
    </location>
</feature>
<name>A0A392MTU1_9FABA</name>
<feature type="region of interest" description="Disordered" evidence="1">
    <location>
        <begin position="279"/>
        <end position="367"/>
    </location>
</feature>
<reference evidence="2 3" key="1">
    <citation type="journal article" date="2018" name="Front. Plant Sci.">
        <title>Red Clover (Trifolium pratense) and Zigzag Clover (T. medium) - A Picture of Genomic Similarities and Differences.</title>
        <authorList>
            <person name="Dluhosova J."/>
            <person name="Istvanek J."/>
            <person name="Nedelnik J."/>
            <person name="Repkova J."/>
        </authorList>
    </citation>
    <scope>NUCLEOTIDE SEQUENCE [LARGE SCALE GENOMIC DNA]</scope>
    <source>
        <strain evidence="3">cv. 10/8</strain>
        <tissue evidence="2">Leaf</tissue>
    </source>
</reference>
<comment type="caution">
    <text evidence="2">The sequence shown here is derived from an EMBL/GenBank/DDBJ whole genome shotgun (WGS) entry which is preliminary data.</text>
</comment>
<keyword evidence="3" id="KW-1185">Reference proteome</keyword>
<protein>
    <submittedName>
        <fullName evidence="2">Envelope-like protein</fullName>
    </submittedName>
</protein>
<feature type="region of interest" description="Disordered" evidence="1">
    <location>
        <begin position="35"/>
        <end position="76"/>
    </location>
</feature>
<evidence type="ECO:0000313" key="2">
    <source>
        <dbReference type="EMBL" id="MCH90078.1"/>
    </source>
</evidence>
<gene>
    <name evidence="2" type="ORF">A2U01_0010985</name>
</gene>
<organism evidence="2 3">
    <name type="scientific">Trifolium medium</name>
    <dbReference type="NCBI Taxonomy" id="97028"/>
    <lineage>
        <taxon>Eukaryota</taxon>
        <taxon>Viridiplantae</taxon>
        <taxon>Streptophyta</taxon>
        <taxon>Embryophyta</taxon>
        <taxon>Tracheophyta</taxon>
        <taxon>Spermatophyta</taxon>
        <taxon>Magnoliopsida</taxon>
        <taxon>eudicotyledons</taxon>
        <taxon>Gunneridae</taxon>
        <taxon>Pentapetalae</taxon>
        <taxon>rosids</taxon>
        <taxon>fabids</taxon>
        <taxon>Fabales</taxon>
        <taxon>Fabaceae</taxon>
        <taxon>Papilionoideae</taxon>
        <taxon>50 kb inversion clade</taxon>
        <taxon>NPAAA clade</taxon>
        <taxon>Hologalegina</taxon>
        <taxon>IRL clade</taxon>
        <taxon>Trifolieae</taxon>
        <taxon>Trifolium</taxon>
    </lineage>
</organism>
<proteinExistence type="predicted"/>